<evidence type="ECO:0008006" key="3">
    <source>
        <dbReference type="Google" id="ProtNLM"/>
    </source>
</evidence>
<accession>A0A1G2HK07</accession>
<gene>
    <name evidence="1" type="ORF">A2639_01975</name>
</gene>
<comment type="caution">
    <text evidence="1">The sequence shown here is derived from an EMBL/GenBank/DDBJ whole genome shotgun (WGS) entry which is preliminary data.</text>
</comment>
<name>A0A1G2HK07_9BACT</name>
<evidence type="ECO:0000313" key="2">
    <source>
        <dbReference type="Proteomes" id="UP000178991"/>
    </source>
</evidence>
<sequence length="82" mass="9225">MDPFIDEDSHAIEIIPDSPGKIQVGDVISYKTSYGIIIHRVINKGEDNKGVYYLVQGDNNTIRDPFKVRFDEVQGVVVAVIY</sequence>
<dbReference type="AlphaFoldDB" id="A0A1G2HK07"/>
<dbReference type="EMBL" id="MHOL01000012">
    <property type="protein sequence ID" value="OGZ62817.1"/>
    <property type="molecule type" value="Genomic_DNA"/>
</dbReference>
<protein>
    <recommendedName>
        <fullName evidence="3">Signal peptidase I</fullName>
    </recommendedName>
</protein>
<proteinExistence type="predicted"/>
<reference evidence="1 2" key="1">
    <citation type="journal article" date="2016" name="Nat. Commun.">
        <title>Thousands of microbial genomes shed light on interconnected biogeochemical processes in an aquifer system.</title>
        <authorList>
            <person name="Anantharaman K."/>
            <person name="Brown C.T."/>
            <person name="Hug L.A."/>
            <person name="Sharon I."/>
            <person name="Castelle C.J."/>
            <person name="Probst A.J."/>
            <person name="Thomas B.C."/>
            <person name="Singh A."/>
            <person name="Wilkins M.J."/>
            <person name="Karaoz U."/>
            <person name="Brodie E.L."/>
            <person name="Williams K.H."/>
            <person name="Hubbard S.S."/>
            <person name="Banfield J.F."/>
        </authorList>
    </citation>
    <scope>NUCLEOTIDE SEQUENCE [LARGE SCALE GENOMIC DNA]</scope>
</reference>
<dbReference type="Proteomes" id="UP000178991">
    <property type="component" value="Unassembled WGS sequence"/>
</dbReference>
<evidence type="ECO:0000313" key="1">
    <source>
        <dbReference type="EMBL" id="OGZ62817.1"/>
    </source>
</evidence>
<organism evidence="1 2">
    <name type="scientific">Candidatus Staskawiczbacteria bacterium RIFCSPHIGHO2_01_FULL_34_27</name>
    <dbReference type="NCBI Taxonomy" id="1802199"/>
    <lineage>
        <taxon>Bacteria</taxon>
        <taxon>Candidatus Staskawicziibacteriota</taxon>
    </lineage>
</organism>